<evidence type="ECO:0000313" key="3">
    <source>
        <dbReference type="Proteomes" id="UP001151752"/>
    </source>
</evidence>
<accession>A0A9Q0TCZ8</accession>
<gene>
    <name evidence="2" type="ORF">OIU74_010462</name>
</gene>
<evidence type="ECO:0000256" key="1">
    <source>
        <dbReference type="SAM" id="SignalP"/>
    </source>
</evidence>
<name>A0A9Q0TCZ8_9ROSI</name>
<dbReference type="Proteomes" id="UP001151752">
    <property type="component" value="Chromosome 2"/>
</dbReference>
<keyword evidence="1" id="KW-0732">Signal</keyword>
<feature type="signal peptide" evidence="1">
    <location>
        <begin position="1"/>
        <end position="20"/>
    </location>
</feature>
<proteinExistence type="predicted"/>
<organism evidence="2 3">
    <name type="scientific">Salix koriyanagi</name>
    <dbReference type="NCBI Taxonomy" id="2511006"/>
    <lineage>
        <taxon>Eukaryota</taxon>
        <taxon>Viridiplantae</taxon>
        <taxon>Streptophyta</taxon>
        <taxon>Embryophyta</taxon>
        <taxon>Tracheophyta</taxon>
        <taxon>Spermatophyta</taxon>
        <taxon>Magnoliopsida</taxon>
        <taxon>eudicotyledons</taxon>
        <taxon>Gunneridae</taxon>
        <taxon>Pentapetalae</taxon>
        <taxon>rosids</taxon>
        <taxon>fabids</taxon>
        <taxon>Malpighiales</taxon>
        <taxon>Salicaceae</taxon>
        <taxon>Saliceae</taxon>
        <taxon>Salix</taxon>
    </lineage>
</organism>
<dbReference type="EMBL" id="JAPFFM010000015">
    <property type="protein sequence ID" value="KAJ6709368.1"/>
    <property type="molecule type" value="Genomic_DNA"/>
</dbReference>
<reference evidence="2" key="1">
    <citation type="submission" date="2022-11" db="EMBL/GenBank/DDBJ databases">
        <authorList>
            <person name="Hyden B.L."/>
            <person name="Feng K."/>
            <person name="Yates T."/>
            <person name="Jawdy S."/>
            <person name="Smart L.B."/>
            <person name="Muchero W."/>
        </authorList>
    </citation>
    <scope>NUCLEOTIDE SEQUENCE</scope>
    <source>
        <tissue evidence="2">Shoot tip</tissue>
    </source>
</reference>
<reference evidence="2" key="2">
    <citation type="journal article" date="2023" name="Int. J. Mol. Sci.">
        <title>De Novo Assembly and Annotation of 11 Diverse Shrub Willow (Salix) Genomes Reveals Novel Gene Organization in Sex-Linked Regions.</title>
        <authorList>
            <person name="Hyden B."/>
            <person name="Feng K."/>
            <person name="Yates T.B."/>
            <person name="Jawdy S."/>
            <person name="Cereghino C."/>
            <person name="Smart L.B."/>
            <person name="Muchero W."/>
        </authorList>
    </citation>
    <scope>NUCLEOTIDE SEQUENCE</scope>
    <source>
        <tissue evidence="2">Shoot tip</tissue>
    </source>
</reference>
<feature type="chain" id="PRO_5040413309" description="Secreted protein" evidence="1">
    <location>
        <begin position="21"/>
        <end position="159"/>
    </location>
</feature>
<dbReference type="AlphaFoldDB" id="A0A9Q0TCZ8"/>
<comment type="caution">
    <text evidence="2">The sequence shown here is derived from an EMBL/GenBank/DDBJ whole genome shotgun (WGS) entry which is preliminary data.</text>
</comment>
<protein>
    <recommendedName>
        <fullName evidence="4">Secreted protein</fullName>
    </recommendedName>
</protein>
<evidence type="ECO:0000313" key="2">
    <source>
        <dbReference type="EMBL" id="KAJ6709368.1"/>
    </source>
</evidence>
<keyword evidence="3" id="KW-1185">Reference proteome</keyword>
<sequence>MGCLLFLVLCLVGLDFLWLAAPPLSMGSPPIVPAAAHTQVPPVSSICNHGHHFLLEVCGAPIVRGISRCTATPWSFPLEHRHGHCNLSSPFDISGTLLLFPCHGFNPPTKFGTPPHLANQGMMAISPAMGQNGASLAGQPKDGWQECSKSHSNFGINLS</sequence>
<evidence type="ECO:0008006" key="4">
    <source>
        <dbReference type="Google" id="ProtNLM"/>
    </source>
</evidence>